<evidence type="ECO:0000256" key="12">
    <source>
        <dbReference type="SAM" id="MobiDB-lite"/>
    </source>
</evidence>
<dbReference type="PROSITE" id="PS00290">
    <property type="entry name" value="IG_MHC"/>
    <property type="match status" value="1"/>
</dbReference>
<dbReference type="InterPro" id="IPR007110">
    <property type="entry name" value="Ig-like_dom"/>
</dbReference>
<evidence type="ECO:0000256" key="5">
    <source>
        <dbReference type="ARBA" id="ARBA00022989"/>
    </source>
</evidence>
<comment type="subcellular location">
    <subcellularLocation>
        <location evidence="1">Cell membrane</location>
        <topology evidence="1">Single-pass type I membrane protein</topology>
    </subcellularLocation>
</comment>
<dbReference type="InterPro" id="IPR003582">
    <property type="entry name" value="ShKT_dom"/>
</dbReference>
<gene>
    <name evidence="17" type="primary">LOC101863138</name>
</gene>
<evidence type="ECO:0000259" key="15">
    <source>
        <dbReference type="PROSITE" id="PS51670"/>
    </source>
</evidence>
<evidence type="ECO:0000256" key="10">
    <source>
        <dbReference type="ARBA" id="ARBA00023319"/>
    </source>
</evidence>
<name>A0ABM0K5W2_APLCA</name>
<keyword evidence="8" id="KW-0675">Receptor</keyword>
<protein>
    <submittedName>
        <fullName evidence="17">Uncharacterized protein LOC101863138</fullName>
    </submittedName>
</protein>
<evidence type="ECO:0000313" key="16">
    <source>
        <dbReference type="Proteomes" id="UP000694888"/>
    </source>
</evidence>
<keyword evidence="6 13" id="KW-0472">Membrane</keyword>
<keyword evidence="3 13" id="KW-0812">Transmembrane</keyword>
<keyword evidence="16" id="KW-1185">Reference proteome</keyword>
<feature type="domain" description="Ig-like" evidence="14">
    <location>
        <begin position="143"/>
        <end position="226"/>
    </location>
</feature>
<evidence type="ECO:0000256" key="1">
    <source>
        <dbReference type="ARBA" id="ARBA00004251"/>
    </source>
</evidence>
<dbReference type="InterPro" id="IPR003599">
    <property type="entry name" value="Ig_sub"/>
</dbReference>
<feature type="domain" description="ShKT" evidence="15">
    <location>
        <begin position="66"/>
        <end position="103"/>
    </location>
</feature>
<feature type="region of interest" description="Disordered" evidence="12">
    <location>
        <begin position="436"/>
        <end position="458"/>
    </location>
</feature>
<comment type="caution">
    <text evidence="11">Lacks conserved residue(s) required for the propagation of feature annotation.</text>
</comment>
<reference evidence="17" key="1">
    <citation type="submission" date="2025-08" db="UniProtKB">
        <authorList>
            <consortium name="RefSeq"/>
        </authorList>
    </citation>
    <scope>IDENTIFICATION</scope>
</reference>
<evidence type="ECO:0000313" key="17">
    <source>
        <dbReference type="RefSeq" id="XP_005109455.3"/>
    </source>
</evidence>
<feature type="transmembrane region" description="Helical" evidence="13">
    <location>
        <begin position="401"/>
        <end position="427"/>
    </location>
</feature>
<evidence type="ECO:0000256" key="6">
    <source>
        <dbReference type="ARBA" id="ARBA00023136"/>
    </source>
</evidence>
<evidence type="ECO:0000256" key="13">
    <source>
        <dbReference type="SAM" id="Phobius"/>
    </source>
</evidence>
<dbReference type="PROSITE" id="PS51670">
    <property type="entry name" value="SHKT"/>
    <property type="match status" value="1"/>
</dbReference>
<keyword evidence="10" id="KW-0393">Immunoglobulin domain</keyword>
<dbReference type="RefSeq" id="XP_005109455.3">
    <property type="nucleotide sequence ID" value="XM_005109398.3"/>
</dbReference>
<dbReference type="PROSITE" id="PS50835">
    <property type="entry name" value="IG_LIKE"/>
    <property type="match status" value="2"/>
</dbReference>
<dbReference type="InterPro" id="IPR036179">
    <property type="entry name" value="Ig-like_dom_sf"/>
</dbReference>
<dbReference type="PANTHER" id="PTHR25466">
    <property type="entry name" value="T-LYMPHOCYTE ACTIVATION ANTIGEN"/>
    <property type="match status" value="1"/>
</dbReference>
<sequence>MKDGEPPGLAKINNTSHLWAVRPNTTISQYVYTFLPEIFSHLFDFKLNMPTTCCDQVNMYHHVCQCENENSNNYCNNLTKNIKRCPHDYKDCYCKVTEGGNTCVWLPFLRAEQKLNTTNGTLLNKPRCSSIGYDSAQVCDKAPQSCIRVQKTVVPFGTSFNLSCQIEAHTDIMGQVVYEWQRDNETLKYKTGRILQIDDFNLTDVGSYSCRVSHNGTFSHPPVRLETNIPPPVLTVMGKVCVENGTIFVKSEDRVQLKCSSQYGEEFLWWYRANESSSENVCKSPSLEQNQANGNADEALCKSHSLNESQYKTVLLNDLYSNKEGLYRCQVRVGSISSKPSNGLAIIRVGNTTTNVSEAEIENYKASLIKNLTVDKKQLSSTIRKRTSAPDPRMSSATAGVVAILFLTLVFGGIFVSDAITFVKFLLRRHRQCRRKRQVKAEDQQMQQEEQPQKTVSP</sequence>
<evidence type="ECO:0000256" key="8">
    <source>
        <dbReference type="ARBA" id="ARBA00023170"/>
    </source>
</evidence>
<dbReference type="SMART" id="SM00409">
    <property type="entry name" value="IG"/>
    <property type="match status" value="2"/>
</dbReference>
<evidence type="ECO:0000256" key="9">
    <source>
        <dbReference type="ARBA" id="ARBA00023180"/>
    </source>
</evidence>
<dbReference type="PANTHER" id="PTHR25466:SF9">
    <property type="entry name" value="FIBRONECTIN TYPE-III DOMAIN-CONTAINING PROTEIN"/>
    <property type="match status" value="1"/>
</dbReference>
<dbReference type="GeneID" id="101863138"/>
<evidence type="ECO:0000256" key="4">
    <source>
        <dbReference type="ARBA" id="ARBA00022729"/>
    </source>
</evidence>
<keyword evidence="5 13" id="KW-1133">Transmembrane helix</keyword>
<organism evidence="16 17">
    <name type="scientific">Aplysia californica</name>
    <name type="common">California sea hare</name>
    <dbReference type="NCBI Taxonomy" id="6500"/>
    <lineage>
        <taxon>Eukaryota</taxon>
        <taxon>Metazoa</taxon>
        <taxon>Spiralia</taxon>
        <taxon>Lophotrochozoa</taxon>
        <taxon>Mollusca</taxon>
        <taxon>Gastropoda</taxon>
        <taxon>Heterobranchia</taxon>
        <taxon>Euthyneura</taxon>
        <taxon>Tectipleura</taxon>
        <taxon>Aplysiida</taxon>
        <taxon>Aplysioidea</taxon>
        <taxon>Aplysiidae</taxon>
        <taxon>Aplysia</taxon>
    </lineage>
</organism>
<keyword evidence="9" id="KW-0325">Glycoprotein</keyword>
<keyword evidence="7" id="KW-1015">Disulfide bond</keyword>
<dbReference type="InterPro" id="IPR051713">
    <property type="entry name" value="T-cell_Activation_Regulation"/>
</dbReference>
<proteinExistence type="predicted"/>
<accession>A0ABM0K5W2</accession>
<evidence type="ECO:0000256" key="7">
    <source>
        <dbReference type="ARBA" id="ARBA00023157"/>
    </source>
</evidence>
<evidence type="ECO:0000259" key="14">
    <source>
        <dbReference type="PROSITE" id="PS50835"/>
    </source>
</evidence>
<evidence type="ECO:0000256" key="11">
    <source>
        <dbReference type="PROSITE-ProRule" id="PRU01005"/>
    </source>
</evidence>
<dbReference type="SUPFAM" id="SSF48726">
    <property type="entry name" value="Immunoglobulin"/>
    <property type="match status" value="2"/>
</dbReference>
<dbReference type="Proteomes" id="UP000694888">
    <property type="component" value="Unplaced"/>
</dbReference>
<dbReference type="Pfam" id="PF13895">
    <property type="entry name" value="Ig_2"/>
    <property type="match status" value="1"/>
</dbReference>
<evidence type="ECO:0000256" key="3">
    <source>
        <dbReference type="ARBA" id="ARBA00022692"/>
    </source>
</evidence>
<keyword evidence="4" id="KW-0732">Signal</keyword>
<feature type="domain" description="Ig-like" evidence="14">
    <location>
        <begin position="231"/>
        <end position="345"/>
    </location>
</feature>
<keyword evidence="2" id="KW-1003">Cell membrane</keyword>
<dbReference type="InterPro" id="IPR003006">
    <property type="entry name" value="Ig/MHC_CS"/>
</dbReference>
<evidence type="ECO:0000256" key="2">
    <source>
        <dbReference type="ARBA" id="ARBA00022475"/>
    </source>
</evidence>
<dbReference type="InterPro" id="IPR013783">
    <property type="entry name" value="Ig-like_fold"/>
</dbReference>
<dbReference type="Gene3D" id="2.60.40.10">
    <property type="entry name" value="Immunoglobulins"/>
    <property type="match status" value="2"/>
</dbReference>